<comment type="subcellular location">
    <subcellularLocation>
        <location evidence="1">Cell membrane</location>
        <topology evidence="1">Multi-pass membrane protein</topology>
    </subcellularLocation>
</comment>
<protein>
    <submittedName>
        <fullName evidence="10">DUF2029 domain-containing protein</fullName>
    </submittedName>
</protein>
<proteinExistence type="inferred from homology"/>
<evidence type="ECO:0000256" key="9">
    <source>
        <dbReference type="SAM" id="Phobius"/>
    </source>
</evidence>
<evidence type="ECO:0000256" key="5">
    <source>
        <dbReference type="ARBA" id="ARBA00022989"/>
    </source>
</evidence>
<evidence type="ECO:0000313" key="11">
    <source>
        <dbReference type="Proteomes" id="UP000635996"/>
    </source>
</evidence>
<feature type="transmembrane region" description="Helical" evidence="9">
    <location>
        <begin position="269"/>
        <end position="287"/>
    </location>
</feature>
<organism evidence="10 11">
    <name type="scientific">Streptomyces thermoviolaceus subsp. thermoviolaceus</name>
    <dbReference type="NCBI Taxonomy" id="66860"/>
    <lineage>
        <taxon>Bacteria</taxon>
        <taxon>Bacillati</taxon>
        <taxon>Actinomycetota</taxon>
        <taxon>Actinomycetes</taxon>
        <taxon>Kitasatosporales</taxon>
        <taxon>Streptomycetaceae</taxon>
        <taxon>Streptomyces</taxon>
    </lineage>
</organism>
<dbReference type="Proteomes" id="UP000635996">
    <property type="component" value="Unassembled WGS sequence"/>
</dbReference>
<feature type="transmembrane region" description="Helical" evidence="9">
    <location>
        <begin position="318"/>
        <end position="337"/>
    </location>
</feature>
<dbReference type="EMBL" id="JAATEL010000003">
    <property type="protein sequence ID" value="NJP13570.1"/>
    <property type="molecule type" value="Genomic_DNA"/>
</dbReference>
<evidence type="ECO:0000256" key="8">
    <source>
        <dbReference type="SAM" id="MobiDB-lite"/>
    </source>
</evidence>
<keyword evidence="4 9" id="KW-0812">Transmembrane</keyword>
<sequence>MAGPSPGRPPRRRRPPLRGATSPAGVRLSGAPLLPRASASRDGTPHTRWHVHRAPSRGPPPVSVKARLFCIARSTDPGAASGGLGCGRVRAEGAGAADERRRVEQGTGAASGADPVGAALDRGRRCVAWLTGHAGWVFAGSLALHVLVLAVHPPTPLDLRVYREGAPHVLTGGLYDYALHTKPPIPVLPFTYPPFAALLFLPLSPLPWTVLLALWQMLSIAALVVLAAGALGLLTPRPGGRTRDLALLWAAAGLWTAPVRHTLDQGQVNLLLGAAVLGGLALCRGAAARGTAVGLASSVKLTPAVAGLYLLVTRQWRAAVWAVGTGIATVVLAWCVAPHESVRYWTELVVDTHRVGPVWTMRNQSLRGALTRLLGPDVIASPLWWAALAGVTLAAAWALCSCVRRSDALGALVAVELYGLLMCPISWGHHWIWCVPAMIWLAHGPGRGYTLSRVTLALWALVTVTRLVPRLTGVEDGLSRHDPYPALLAWPGTVYAVCAVLTLLALARAAGGRRRLAVPAAWRPHRAPDRSPLP</sequence>
<evidence type="ECO:0000256" key="6">
    <source>
        <dbReference type="ARBA" id="ARBA00023136"/>
    </source>
</evidence>
<name>A0ABX0YM18_STRTL</name>
<evidence type="ECO:0000256" key="7">
    <source>
        <dbReference type="ARBA" id="ARBA00024033"/>
    </source>
</evidence>
<gene>
    <name evidence="10" type="ORF">HCJ95_04490</name>
</gene>
<reference evidence="10 11" key="1">
    <citation type="submission" date="2020-03" db="EMBL/GenBank/DDBJ databases">
        <title>WGS of actinomycetes isolated from Thailand.</title>
        <authorList>
            <person name="Thawai C."/>
        </authorList>
    </citation>
    <scope>NUCLEOTIDE SEQUENCE [LARGE SCALE GENOMIC DNA]</scope>
    <source>
        <strain evidence="10 11">NBRC 13905</strain>
    </source>
</reference>
<keyword evidence="11" id="KW-1185">Reference proteome</keyword>
<feature type="transmembrane region" description="Helical" evidence="9">
    <location>
        <begin position="208"/>
        <end position="234"/>
    </location>
</feature>
<evidence type="ECO:0000313" key="10">
    <source>
        <dbReference type="EMBL" id="NJP13570.1"/>
    </source>
</evidence>
<dbReference type="InterPro" id="IPR018584">
    <property type="entry name" value="GT87"/>
</dbReference>
<comment type="similarity">
    <text evidence="7">Belongs to the glycosyltransferase 87 family.</text>
</comment>
<feature type="region of interest" description="Disordered" evidence="8">
    <location>
        <begin position="93"/>
        <end position="113"/>
    </location>
</feature>
<keyword evidence="3" id="KW-0808">Transferase</keyword>
<feature type="transmembrane region" description="Helical" evidence="9">
    <location>
        <begin position="488"/>
        <end position="507"/>
    </location>
</feature>
<feature type="transmembrane region" description="Helical" evidence="9">
    <location>
        <begin position="292"/>
        <end position="312"/>
    </location>
</feature>
<evidence type="ECO:0000256" key="3">
    <source>
        <dbReference type="ARBA" id="ARBA00022679"/>
    </source>
</evidence>
<feature type="transmembrane region" description="Helical" evidence="9">
    <location>
        <begin position="419"/>
        <end position="442"/>
    </location>
</feature>
<keyword evidence="5 9" id="KW-1133">Transmembrane helix</keyword>
<keyword evidence="6 9" id="KW-0472">Membrane</keyword>
<evidence type="ECO:0000256" key="2">
    <source>
        <dbReference type="ARBA" id="ARBA00022475"/>
    </source>
</evidence>
<evidence type="ECO:0000256" key="4">
    <source>
        <dbReference type="ARBA" id="ARBA00022692"/>
    </source>
</evidence>
<dbReference type="Pfam" id="PF09594">
    <property type="entry name" value="GT87"/>
    <property type="match status" value="1"/>
</dbReference>
<evidence type="ECO:0000256" key="1">
    <source>
        <dbReference type="ARBA" id="ARBA00004651"/>
    </source>
</evidence>
<comment type="caution">
    <text evidence="10">The sequence shown here is derived from an EMBL/GenBank/DDBJ whole genome shotgun (WGS) entry which is preliminary data.</text>
</comment>
<feature type="transmembrane region" description="Helical" evidence="9">
    <location>
        <begin position="382"/>
        <end position="399"/>
    </location>
</feature>
<feature type="region of interest" description="Disordered" evidence="8">
    <location>
        <begin position="1"/>
        <end position="61"/>
    </location>
</feature>
<accession>A0ABX0YM18</accession>
<feature type="transmembrane region" description="Helical" evidence="9">
    <location>
        <begin position="127"/>
        <end position="151"/>
    </location>
</feature>
<keyword evidence="2" id="KW-1003">Cell membrane</keyword>